<dbReference type="Pfam" id="PF09976">
    <property type="entry name" value="TPR_21"/>
    <property type="match status" value="1"/>
</dbReference>
<accession>A0ABZ0BBT3</accession>
<keyword evidence="5 9" id="KW-1133">Transmembrane helix</keyword>
<evidence type="ECO:0000256" key="8">
    <source>
        <dbReference type="SAM" id="MobiDB-lite"/>
    </source>
</evidence>
<keyword evidence="3" id="KW-1003">Cell membrane</keyword>
<evidence type="ECO:0000256" key="2">
    <source>
        <dbReference type="ARBA" id="ARBA00004236"/>
    </source>
</evidence>
<feature type="transmembrane region" description="Helical" evidence="9">
    <location>
        <begin position="31"/>
        <end position="52"/>
    </location>
</feature>
<protein>
    <submittedName>
        <fullName evidence="11">Tetratricopeptide repeat protein</fullName>
    </submittedName>
</protein>
<feature type="compositionally biased region" description="Basic and acidic residues" evidence="8">
    <location>
        <begin position="231"/>
        <end position="245"/>
    </location>
</feature>
<evidence type="ECO:0000256" key="6">
    <source>
        <dbReference type="ARBA" id="ARBA00023136"/>
    </source>
</evidence>
<dbReference type="InterPro" id="IPR018704">
    <property type="entry name" value="SecYEG/CpoB_TPR"/>
</dbReference>
<dbReference type="PANTHER" id="PTHR38035">
    <property type="entry name" value="UPF0070 PROTEIN YFGM"/>
    <property type="match status" value="1"/>
</dbReference>
<evidence type="ECO:0000313" key="12">
    <source>
        <dbReference type="Proteomes" id="UP001302249"/>
    </source>
</evidence>
<dbReference type="InterPro" id="IPR026039">
    <property type="entry name" value="YfgM"/>
</dbReference>
<evidence type="ECO:0000313" key="11">
    <source>
        <dbReference type="EMBL" id="WNO54892.1"/>
    </source>
</evidence>
<name>A0ABZ0BBT3_9SPHN</name>
<keyword evidence="7" id="KW-0143">Chaperone</keyword>
<evidence type="ECO:0000256" key="5">
    <source>
        <dbReference type="ARBA" id="ARBA00022989"/>
    </source>
</evidence>
<evidence type="ECO:0000256" key="7">
    <source>
        <dbReference type="ARBA" id="ARBA00023186"/>
    </source>
</evidence>
<dbReference type="EMBL" id="CP135076">
    <property type="protein sequence ID" value="WNO54892.1"/>
    <property type="molecule type" value="Genomic_DNA"/>
</dbReference>
<keyword evidence="12" id="KW-1185">Reference proteome</keyword>
<evidence type="ECO:0000256" key="4">
    <source>
        <dbReference type="ARBA" id="ARBA00022692"/>
    </source>
</evidence>
<gene>
    <name evidence="11" type="ORF">RPR59_06505</name>
</gene>
<evidence type="ECO:0000256" key="3">
    <source>
        <dbReference type="ARBA" id="ARBA00022475"/>
    </source>
</evidence>
<keyword evidence="6 9" id="KW-0472">Membrane</keyword>
<organism evidence="11 12">
    <name type="scientific">Stakelama saccharophila</name>
    <dbReference type="NCBI Taxonomy" id="3075605"/>
    <lineage>
        <taxon>Bacteria</taxon>
        <taxon>Pseudomonadati</taxon>
        <taxon>Pseudomonadota</taxon>
        <taxon>Alphaproteobacteria</taxon>
        <taxon>Sphingomonadales</taxon>
        <taxon>Sphingomonadaceae</taxon>
        <taxon>Stakelama</taxon>
    </lineage>
</organism>
<reference evidence="11 12" key="1">
    <citation type="submission" date="2023-09" db="EMBL/GenBank/DDBJ databases">
        <authorList>
            <person name="Rey-Velasco X."/>
        </authorList>
    </citation>
    <scope>NUCLEOTIDE SEQUENCE [LARGE SCALE GENOMIC DNA]</scope>
    <source>
        <strain evidence="11 12">W311</strain>
    </source>
</reference>
<evidence type="ECO:0000256" key="1">
    <source>
        <dbReference type="ARBA" id="ARBA00004167"/>
    </source>
</evidence>
<feature type="domain" description="Ancillary SecYEG translocon subunit/Cell division coordinator CpoB TPR" evidence="10">
    <location>
        <begin position="29"/>
        <end position="215"/>
    </location>
</feature>
<feature type="region of interest" description="Disordered" evidence="8">
    <location>
        <begin position="224"/>
        <end position="245"/>
    </location>
</feature>
<dbReference type="PANTHER" id="PTHR38035:SF1">
    <property type="entry name" value="ANCILLARY SECYEG TRANSLOCON SUBUNIT"/>
    <property type="match status" value="1"/>
</dbReference>
<dbReference type="RefSeq" id="WP_313917883.1">
    <property type="nucleotide sequence ID" value="NZ_CP135076.1"/>
</dbReference>
<proteinExistence type="predicted"/>
<comment type="subcellular location">
    <subcellularLocation>
        <location evidence="2">Cell membrane</location>
    </subcellularLocation>
    <subcellularLocation>
        <location evidence="1">Membrane</location>
        <topology evidence="1">Single-pass membrane protein</topology>
    </subcellularLocation>
</comment>
<evidence type="ECO:0000259" key="10">
    <source>
        <dbReference type="Pfam" id="PF09976"/>
    </source>
</evidence>
<keyword evidence="4 9" id="KW-0812">Transmembrane</keyword>
<evidence type="ECO:0000256" key="9">
    <source>
        <dbReference type="SAM" id="Phobius"/>
    </source>
</evidence>
<dbReference type="Proteomes" id="UP001302249">
    <property type="component" value="Chromosome"/>
</dbReference>
<sequence length="245" mass="26590">MALTPQSNEAFQREVDEELRREQLTEFGRRWGLWIGLLVVLLVAALGGWFYWQHRQSVRAGEQGVAYDQALKGLRDGNVDKVMPSLTELSDSDVDGYSAMARFARADALMKKDDNKGAAAILGTIAADASLAQPYRDLATVRRTAIEFDTMKPDAVVQRLRPLATKESPWFGSAGELVAIAYLRQGRSDLAAKMYSDIAAASGVPDSIRQRAVQMAAVLDGATKNGAAKGDAGDKPSESKDKNAQ</sequence>